<proteinExistence type="predicted"/>
<dbReference type="Gene3D" id="3.40.50.2000">
    <property type="entry name" value="Glycogen Phosphorylase B"/>
    <property type="match status" value="1"/>
</dbReference>
<dbReference type="SUPFAM" id="SSF53756">
    <property type="entry name" value="UDP-Glycosyltransferase/glycogen phosphorylase"/>
    <property type="match status" value="1"/>
</dbReference>
<reference evidence="2" key="1">
    <citation type="submission" date="2020-05" db="EMBL/GenBank/DDBJ databases">
        <authorList>
            <person name="Chiriac C."/>
            <person name="Salcher M."/>
            <person name="Ghai R."/>
            <person name="Kavagutti S V."/>
        </authorList>
    </citation>
    <scope>NUCLEOTIDE SEQUENCE</scope>
</reference>
<sequence length="126" mass="13735">MILRPFVDYPELVKHICLADVSVNTFVPSLVTDCALPGRVLQSLACGIPVVSTPLKGLISYTGDSKSVVYAPLGAEFVHAVNDLLQNKPEREKLSVAGKELIASKGNWQDFTTEFVELCQSVMARK</sequence>
<evidence type="ECO:0000259" key="1">
    <source>
        <dbReference type="Pfam" id="PF13524"/>
    </source>
</evidence>
<gene>
    <name evidence="2" type="ORF">UFOPK1353_00791</name>
</gene>
<dbReference type="AlphaFoldDB" id="A0A6J6BH92"/>
<dbReference type="EMBL" id="CAEZSE010000128">
    <property type="protein sequence ID" value="CAB4538460.1"/>
    <property type="molecule type" value="Genomic_DNA"/>
</dbReference>
<dbReference type="InterPro" id="IPR055259">
    <property type="entry name" value="YkvP/CgeB_Glyco_trans-like"/>
</dbReference>
<name>A0A6J6BH92_9ZZZZ</name>
<feature type="domain" description="Spore protein YkvP/CgeB glycosyl transferase-like" evidence="1">
    <location>
        <begin position="5"/>
        <end position="111"/>
    </location>
</feature>
<accession>A0A6J6BH92</accession>
<dbReference type="Pfam" id="PF13524">
    <property type="entry name" value="Glyco_trans_1_2"/>
    <property type="match status" value="1"/>
</dbReference>
<protein>
    <submittedName>
        <fullName evidence="2">Unannotated protein</fullName>
    </submittedName>
</protein>
<organism evidence="2">
    <name type="scientific">freshwater metagenome</name>
    <dbReference type="NCBI Taxonomy" id="449393"/>
    <lineage>
        <taxon>unclassified sequences</taxon>
        <taxon>metagenomes</taxon>
        <taxon>ecological metagenomes</taxon>
    </lineage>
</organism>
<evidence type="ECO:0000313" key="2">
    <source>
        <dbReference type="EMBL" id="CAB4538460.1"/>
    </source>
</evidence>